<dbReference type="Pfam" id="PF08331">
    <property type="entry name" value="QueG_DUF1730"/>
    <property type="match status" value="1"/>
</dbReference>
<evidence type="ECO:0000256" key="6">
    <source>
        <dbReference type="ARBA" id="ARBA00023002"/>
    </source>
</evidence>
<feature type="binding site" evidence="9">
    <location>
        <position position="214"/>
    </location>
    <ligand>
        <name>cob(II)alamin</name>
        <dbReference type="ChEBI" id="CHEBI:16304"/>
    </ligand>
</feature>
<comment type="caution">
    <text evidence="9">Lacks conserved residue(s) required for the propagation of feature annotation.</text>
</comment>
<dbReference type="Gene3D" id="3.30.70.20">
    <property type="match status" value="1"/>
</dbReference>
<gene>
    <name evidence="9 11" type="primary">queG</name>
    <name evidence="11" type="ORF">H9K75_18725</name>
</gene>
<feature type="binding site" evidence="9">
    <location>
        <position position="196"/>
    </location>
    <ligand>
        <name>[4Fe-4S] cluster</name>
        <dbReference type="ChEBI" id="CHEBI:49883"/>
        <label>2</label>
    </ligand>
</feature>
<feature type="binding site" evidence="9">
    <location>
        <position position="239"/>
    </location>
    <ligand>
        <name>[4Fe-4S] cluster</name>
        <dbReference type="ChEBI" id="CHEBI:49883"/>
        <label>2</label>
    </ligand>
</feature>
<dbReference type="InterPro" id="IPR004453">
    <property type="entry name" value="QueG"/>
</dbReference>
<dbReference type="GO" id="GO:0008616">
    <property type="term" value="P:tRNA queuosine(34) biosynthetic process"/>
    <property type="evidence" value="ECO:0007669"/>
    <property type="project" value="UniProtKB-UniRule"/>
</dbReference>
<dbReference type="AlphaFoldDB" id="A0A7H0GQP0"/>
<evidence type="ECO:0000256" key="4">
    <source>
        <dbReference type="ARBA" id="ARBA00022723"/>
    </source>
</evidence>
<keyword evidence="9" id="KW-0846">Cobalamin</keyword>
<reference evidence="11 12" key="1">
    <citation type="submission" date="2020-08" db="EMBL/GenBank/DDBJ databases">
        <title>Genome sequence of Diaphorobacter aerolatus KACC 16536T.</title>
        <authorList>
            <person name="Hyun D.-W."/>
            <person name="Bae J.-W."/>
        </authorList>
    </citation>
    <scope>NUCLEOTIDE SEQUENCE [LARGE SCALE GENOMIC DNA]</scope>
    <source>
        <strain evidence="11 12">KACC 16536</strain>
    </source>
</reference>
<evidence type="ECO:0000313" key="11">
    <source>
        <dbReference type="EMBL" id="QNP50606.1"/>
    </source>
</evidence>
<comment type="subcellular location">
    <subcellularLocation>
        <location evidence="9">Cytoplasm</location>
    </subcellularLocation>
</comment>
<feature type="binding site" evidence="9">
    <location>
        <begin position="239"/>
        <end position="240"/>
    </location>
    <ligand>
        <name>cob(II)alamin</name>
        <dbReference type="ChEBI" id="CHEBI:16304"/>
    </ligand>
</feature>
<feature type="binding site" evidence="9">
    <location>
        <position position="192"/>
    </location>
    <ligand>
        <name>[4Fe-4S] cluster</name>
        <dbReference type="ChEBI" id="CHEBI:49883"/>
        <label>1</label>
    </ligand>
</feature>
<keyword evidence="4 9" id="KW-0479">Metal-binding</keyword>
<comment type="catalytic activity">
    <reaction evidence="9">
        <text>epoxyqueuosine(34) in tRNA + AH2 = queuosine(34) in tRNA + A + H2O</text>
        <dbReference type="Rhea" id="RHEA:32159"/>
        <dbReference type="Rhea" id="RHEA-COMP:18571"/>
        <dbReference type="Rhea" id="RHEA-COMP:18582"/>
        <dbReference type="ChEBI" id="CHEBI:13193"/>
        <dbReference type="ChEBI" id="CHEBI:15377"/>
        <dbReference type="ChEBI" id="CHEBI:17499"/>
        <dbReference type="ChEBI" id="CHEBI:194431"/>
        <dbReference type="ChEBI" id="CHEBI:194443"/>
        <dbReference type="EC" id="1.17.99.6"/>
    </reaction>
</comment>
<keyword evidence="5 9" id="KW-0671">Queuosine biosynthesis</keyword>
<dbReference type="PANTHER" id="PTHR30002:SF4">
    <property type="entry name" value="EPOXYQUEUOSINE REDUCTASE"/>
    <property type="match status" value="1"/>
</dbReference>
<feature type="binding site" evidence="9">
    <location>
        <position position="242"/>
    </location>
    <ligand>
        <name>[4Fe-4S] cluster</name>
        <dbReference type="ChEBI" id="CHEBI:49883"/>
        <label>2</label>
    </ligand>
</feature>
<evidence type="ECO:0000313" key="12">
    <source>
        <dbReference type="Proteomes" id="UP000516028"/>
    </source>
</evidence>
<dbReference type="Pfam" id="PF13484">
    <property type="entry name" value="Fer4_16"/>
    <property type="match status" value="1"/>
</dbReference>
<dbReference type="NCBIfam" id="TIGR00276">
    <property type="entry name" value="tRNA epoxyqueuosine(34) reductase QueG"/>
    <property type="match status" value="1"/>
</dbReference>
<feature type="binding site" evidence="9">
    <location>
        <position position="246"/>
    </location>
    <ligand>
        <name>[4Fe-4S] cluster</name>
        <dbReference type="ChEBI" id="CHEBI:49883"/>
        <label>1</label>
    </ligand>
</feature>
<feature type="binding site" evidence="9">
    <location>
        <position position="156"/>
    </location>
    <ligand>
        <name>cob(II)alamin</name>
        <dbReference type="ChEBI" id="CHEBI:16304"/>
    </ligand>
</feature>
<sequence length="348" mass="38939">MQLWARELGFSQIGVAGVDLSSSEHGLLEWLANGFHGDMHYMQVHGLKRARPAELVPGTVSVITARMDYLPKSVPDGWQAIEFERLRRPEEAIVSMYARGRDYHKVLRARLQKLSDRIAEAVGPLGHRVFTDSAPVLECELASRSGQGWRGKHTLVLNREAGSMFFLGEIYVDLALEPTAPTTPHCGTCTACMDVCPTQAIVGERMVDARRCISYLTIEHAGSIPEALRPLLANRIYGCDDCQLTCPWNKFAQRSELPDFDVRPMLEGNSLVHLFSWNEAEFLRYTEGSPIRRIGHERWLRNIAVALGNALHRRDDPQIRAALLTRAAHDSAIVREHVAWALARTAAA</sequence>
<proteinExistence type="inferred from homology"/>
<dbReference type="Proteomes" id="UP000516028">
    <property type="component" value="Chromosome"/>
</dbReference>
<organism evidence="11 12">
    <name type="scientific">Diaphorobacter aerolatus</name>
    <dbReference type="NCBI Taxonomy" id="1288495"/>
    <lineage>
        <taxon>Bacteria</taxon>
        <taxon>Pseudomonadati</taxon>
        <taxon>Pseudomonadota</taxon>
        <taxon>Betaproteobacteria</taxon>
        <taxon>Burkholderiales</taxon>
        <taxon>Comamonadaceae</taxon>
        <taxon>Diaphorobacter</taxon>
    </lineage>
</organism>
<dbReference type="InterPro" id="IPR017896">
    <property type="entry name" value="4Fe4S_Fe-S-bd"/>
</dbReference>
<dbReference type="GO" id="GO:0052693">
    <property type="term" value="F:epoxyqueuosine reductase activity"/>
    <property type="evidence" value="ECO:0007669"/>
    <property type="project" value="UniProtKB-UniRule"/>
</dbReference>
<keyword evidence="2 9" id="KW-0963">Cytoplasm</keyword>
<keyword evidence="8 9" id="KW-0411">Iron-sulfur</keyword>
<dbReference type="InterPro" id="IPR017900">
    <property type="entry name" value="4Fe4S_Fe_S_CS"/>
</dbReference>
<accession>A0A7H0GQP0</accession>
<protein>
    <recommendedName>
        <fullName evidence="9">Epoxyqueuosine reductase</fullName>
        <ecNumber evidence="9">1.17.99.6</ecNumber>
    </recommendedName>
    <alternativeName>
        <fullName evidence="9">Queuosine biosynthesis protein QueG</fullName>
    </alternativeName>
</protein>
<name>A0A7H0GQP0_9BURK</name>
<evidence type="ECO:0000259" key="10">
    <source>
        <dbReference type="PROSITE" id="PS51379"/>
    </source>
</evidence>
<comment type="function">
    <text evidence="9">Catalyzes the conversion of epoxyqueuosine (oQ) to queuosine (Q), which is a hypermodified base found in the wobble positions of tRNA(Asp), tRNA(Asn), tRNA(His) and tRNA(Tyr).</text>
</comment>
<dbReference type="EC" id="1.17.99.6" evidence="9"/>
<evidence type="ECO:0000256" key="8">
    <source>
        <dbReference type="ARBA" id="ARBA00023014"/>
    </source>
</evidence>
<feature type="binding site" evidence="9">
    <location>
        <position position="167"/>
    </location>
    <ligand>
        <name>cob(II)alamin</name>
        <dbReference type="ChEBI" id="CHEBI:16304"/>
    </ligand>
</feature>
<keyword evidence="9" id="KW-0170">Cobalt</keyword>
<dbReference type="GO" id="GO:0031419">
    <property type="term" value="F:cobalamin binding"/>
    <property type="evidence" value="ECO:0007669"/>
    <property type="project" value="UniProtKB-KW"/>
</dbReference>
<dbReference type="FunFam" id="3.30.70.20:FF:000017">
    <property type="entry name" value="Epoxyqueuosine reductase"/>
    <property type="match status" value="1"/>
</dbReference>
<evidence type="ECO:0000256" key="1">
    <source>
        <dbReference type="ARBA" id="ARBA00022485"/>
    </source>
</evidence>
<feature type="domain" description="4Fe-4S ferredoxin-type" evidence="10">
    <location>
        <begin position="176"/>
        <end position="206"/>
    </location>
</feature>
<dbReference type="PROSITE" id="PS51379">
    <property type="entry name" value="4FE4S_FER_2"/>
    <property type="match status" value="1"/>
</dbReference>
<dbReference type="GO" id="GO:0051539">
    <property type="term" value="F:4 iron, 4 sulfur cluster binding"/>
    <property type="evidence" value="ECO:0007669"/>
    <property type="project" value="UniProtKB-KW"/>
</dbReference>
<keyword evidence="12" id="KW-1185">Reference proteome</keyword>
<dbReference type="PROSITE" id="PS00198">
    <property type="entry name" value="4FE4S_FER_1"/>
    <property type="match status" value="1"/>
</dbReference>
<comment type="cofactor">
    <cofactor evidence="9">
        <name>cob(II)alamin</name>
        <dbReference type="ChEBI" id="CHEBI:16304"/>
    </cofactor>
</comment>
<comment type="similarity">
    <text evidence="9">Belongs to the QueG family.</text>
</comment>
<keyword evidence="7 9" id="KW-0408">Iron</keyword>
<evidence type="ECO:0000256" key="2">
    <source>
        <dbReference type="ARBA" id="ARBA00022490"/>
    </source>
</evidence>
<dbReference type="EMBL" id="CP060783">
    <property type="protein sequence ID" value="QNP50606.1"/>
    <property type="molecule type" value="Genomic_DNA"/>
</dbReference>
<dbReference type="PANTHER" id="PTHR30002">
    <property type="entry name" value="EPOXYQUEUOSINE REDUCTASE"/>
    <property type="match status" value="1"/>
</dbReference>
<feature type="binding site" evidence="9">
    <location>
        <position position="186"/>
    </location>
    <ligand>
        <name>[4Fe-4S] cluster</name>
        <dbReference type="ChEBI" id="CHEBI:49883"/>
        <label>1</label>
    </ligand>
</feature>
<comment type="subunit">
    <text evidence="9">Monomer.</text>
</comment>
<dbReference type="KEGG" id="daer:H9K75_18725"/>
<feature type="binding site" evidence="9">
    <location>
        <position position="189"/>
    </location>
    <ligand>
        <name>[4Fe-4S] cluster</name>
        <dbReference type="ChEBI" id="CHEBI:49883"/>
        <label>1</label>
    </ligand>
</feature>
<keyword evidence="3 9" id="KW-0819">tRNA processing</keyword>
<comment type="pathway">
    <text evidence="9">tRNA modification; tRNA-queuosine biosynthesis.</text>
</comment>
<evidence type="ECO:0000256" key="7">
    <source>
        <dbReference type="ARBA" id="ARBA00023004"/>
    </source>
</evidence>
<evidence type="ECO:0000256" key="9">
    <source>
        <dbReference type="HAMAP-Rule" id="MF_00916"/>
    </source>
</evidence>
<dbReference type="GO" id="GO:0005737">
    <property type="term" value="C:cytoplasm"/>
    <property type="evidence" value="ECO:0007669"/>
    <property type="project" value="UniProtKB-SubCell"/>
</dbReference>
<dbReference type="UniPathway" id="UPA00392"/>
<evidence type="ECO:0000256" key="3">
    <source>
        <dbReference type="ARBA" id="ARBA00022694"/>
    </source>
</evidence>
<dbReference type="GO" id="GO:0046872">
    <property type="term" value="F:metal ion binding"/>
    <property type="evidence" value="ECO:0007669"/>
    <property type="project" value="UniProtKB-KW"/>
</dbReference>
<feature type="binding site" evidence="9">
    <location>
        <position position="49"/>
    </location>
    <ligand>
        <name>cob(II)alamin</name>
        <dbReference type="ChEBI" id="CHEBI:16304"/>
    </ligand>
</feature>
<dbReference type="SUPFAM" id="SSF54862">
    <property type="entry name" value="4Fe-4S ferredoxins"/>
    <property type="match status" value="1"/>
</dbReference>
<keyword evidence="1 9" id="KW-0004">4Fe-4S</keyword>
<evidence type="ECO:0000256" key="5">
    <source>
        <dbReference type="ARBA" id="ARBA00022785"/>
    </source>
</evidence>
<feature type="binding site" evidence="9">
    <location>
        <position position="212"/>
    </location>
    <ligand>
        <name>[4Fe-4S] cluster</name>
        <dbReference type="ChEBI" id="CHEBI:49883"/>
        <label>2</label>
    </ligand>
</feature>
<keyword evidence="6 9" id="KW-0560">Oxidoreductase</keyword>
<feature type="active site" description="Proton donor" evidence="9">
    <location>
        <position position="132"/>
    </location>
</feature>
<feature type="binding site" evidence="9">
    <location>
        <position position="132"/>
    </location>
    <ligand>
        <name>cob(II)alamin</name>
        <dbReference type="ChEBI" id="CHEBI:16304"/>
    </ligand>
</feature>
<dbReference type="HAMAP" id="MF_00916">
    <property type="entry name" value="QueG"/>
    <property type="match status" value="1"/>
</dbReference>
<dbReference type="InterPro" id="IPR013542">
    <property type="entry name" value="QueG_DUF1730"/>
</dbReference>
<comment type="cofactor">
    <cofactor evidence="9">
        <name>[4Fe-4S] cluster</name>
        <dbReference type="ChEBI" id="CHEBI:49883"/>
    </cofactor>
    <text evidence="9">Binds 2 [4Fe-4S] clusters per monomer.</text>
</comment>